<evidence type="ECO:0000256" key="1">
    <source>
        <dbReference type="SAM" id="MobiDB-lite"/>
    </source>
</evidence>
<protein>
    <submittedName>
        <fullName evidence="2">Plasmid segregation centromere-binding protein ParG</fullName>
    </submittedName>
</protein>
<dbReference type="EMBL" id="OBQD01000025">
    <property type="protein sequence ID" value="SOC46932.1"/>
    <property type="molecule type" value="Genomic_DNA"/>
</dbReference>
<sequence length="84" mass="9147">MTVRTEKRGFATRPVDPGGWIKAGDAPATRDNAAAIYSARLTIDITPAMRGRIKVAAFRRGVTVADMLRELLAREFPETSGDQS</sequence>
<evidence type="ECO:0000313" key="2">
    <source>
        <dbReference type="EMBL" id="SOC46932.1"/>
    </source>
</evidence>
<reference evidence="2 3" key="1">
    <citation type="submission" date="2017-08" db="EMBL/GenBank/DDBJ databases">
        <authorList>
            <person name="de Groot N.N."/>
        </authorList>
    </citation>
    <scope>NUCLEOTIDE SEQUENCE [LARGE SCALE GENOMIC DNA]</scope>
    <source>
        <strain evidence="2 3">JC85</strain>
    </source>
</reference>
<proteinExistence type="predicted"/>
<dbReference type="GO" id="GO:0006355">
    <property type="term" value="P:regulation of DNA-templated transcription"/>
    <property type="evidence" value="ECO:0007669"/>
    <property type="project" value="InterPro"/>
</dbReference>
<name>A0A285UYN2_9HYPH</name>
<dbReference type="Proteomes" id="UP000219167">
    <property type="component" value="Unassembled WGS sequence"/>
</dbReference>
<feature type="region of interest" description="Disordered" evidence="1">
    <location>
        <begin position="1"/>
        <end position="24"/>
    </location>
</feature>
<dbReference type="OrthoDB" id="7508186at2"/>
<organism evidence="2 3">
    <name type="scientific">Rhizobium subbaraonis</name>
    <dbReference type="NCBI Taxonomy" id="908946"/>
    <lineage>
        <taxon>Bacteria</taxon>
        <taxon>Pseudomonadati</taxon>
        <taxon>Pseudomonadota</taxon>
        <taxon>Alphaproteobacteria</taxon>
        <taxon>Hyphomicrobiales</taxon>
        <taxon>Rhizobiaceae</taxon>
        <taxon>Rhizobium/Agrobacterium group</taxon>
        <taxon>Rhizobium</taxon>
    </lineage>
</organism>
<dbReference type="SUPFAM" id="SSF47598">
    <property type="entry name" value="Ribbon-helix-helix"/>
    <property type="match status" value="1"/>
</dbReference>
<keyword evidence="3" id="KW-1185">Reference proteome</keyword>
<dbReference type="AlphaFoldDB" id="A0A285UYN2"/>
<evidence type="ECO:0000313" key="3">
    <source>
        <dbReference type="Proteomes" id="UP000219167"/>
    </source>
</evidence>
<dbReference type="RefSeq" id="WP_035224583.1">
    <property type="nucleotide sequence ID" value="NZ_OBQD01000025.1"/>
</dbReference>
<accession>A0A285UYN2</accession>
<gene>
    <name evidence="2" type="ORF">SAMN05892877_12533</name>
</gene>
<dbReference type="InterPro" id="IPR010985">
    <property type="entry name" value="Ribbon_hlx_hlx"/>
</dbReference>